<dbReference type="Proteomes" id="UP000799118">
    <property type="component" value="Unassembled WGS sequence"/>
</dbReference>
<feature type="signal peptide" evidence="11">
    <location>
        <begin position="1"/>
        <end position="19"/>
    </location>
</feature>
<keyword evidence="7 10" id="KW-1133">Transmembrane helix</keyword>
<dbReference type="PANTHER" id="PTHR28285">
    <property type="entry name" value="PROTEIN BIG1"/>
    <property type="match status" value="1"/>
</dbReference>
<protein>
    <recommendedName>
        <fullName evidence="3">Protein BIG1</fullName>
    </recommendedName>
</protein>
<evidence type="ECO:0000256" key="11">
    <source>
        <dbReference type="SAM" id="SignalP"/>
    </source>
</evidence>
<dbReference type="Pfam" id="PF20520">
    <property type="entry name" value="Ac45-VOA1_TM"/>
    <property type="match status" value="1"/>
</dbReference>
<comment type="similarity">
    <text evidence="2">Belongs to the BIG1 family.</text>
</comment>
<evidence type="ECO:0000256" key="4">
    <source>
        <dbReference type="ARBA" id="ARBA00022692"/>
    </source>
</evidence>
<feature type="domain" description="V-type proton ATPase subunit S1/VOA1 transmembrane" evidence="12">
    <location>
        <begin position="230"/>
        <end position="267"/>
    </location>
</feature>
<name>A0A6A4H508_9AGAR</name>
<evidence type="ECO:0000313" key="14">
    <source>
        <dbReference type="Proteomes" id="UP000799118"/>
    </source>
</evidence>
<dbReference type="GO" id="GO:0071555">
    <property type="term" value="P:cell wall organization"/>
    <property type="evidence" value="ECO:0007669"/>
    <property type="project" value="UniProtKB-KW"/>
</dbReference>
<gene>
    <name evidence="13" type="ORF">BT96DRAFT_979215</name>
</gene>
<dbReference type="AlphaFoldDB" id="A0A6A4H508"/>
<dbReference type="OrthoDB" id="10029326at2759"/>
<evidence type="ECO:0000256" key="1">
    <source>
        <dbReference type="ARBA" id="ARBA00004115"/>
    </source>
</evidence>
<evidence type="ECO:0000256" key="2">
    <source>
        <dbReference type="ARBA" id="ARBA00008203"/>
    </source>
</evidence>
<sequence length="281" mass="30793">MHMHPALLLLTFSPLAAWAFSNTAPLIAWSSHTSNLIDRLPQAADAKNIFENILLNDDVCAHEAVVLVHQPGLHASDLRQLSKSSNIARSLSSASSSRQYAYLPSSDEEEHWQPFVQSISQKCQARLVNIMPGQGGVEFSSKEKSVVVVSMPGLQLAPGTQRKSEMAEHDSLLASTLDSLPSNRVIIYTGSAWKRQEDLSAPERPVLDLASASALLLHPPTQRSPRSRTLLTPGLIMVLLVVLFIFLPVLYFGISALASIQSPIRLDVMPKGYNANERKNQ</sequence>
<feature type="chain" id="PRO_5025487629" description="Protein BIG1" evidence="11">
    <location>
        <begin position="20"/>
        <end position="281"/>
    </location>
</feature>
<dbReference type="EMBL" id="ML769587">
    <property type="protein sequence ID" value="KAE9392803.1"/>
    <property type="molecule type" value="Genomic_DNA"/>
</dbReference>
<feature type="transmembrane region" description="Helical" evidence="10">
    <location>
        <begin position="230"/>
        <end position="254"/>
    </location>
</feature>
<evidence type="ECO:0000256" key="3">
    <source>
        <dbReference type="ARBA" id="ARBA00022089"/>
    </source>
</evidence>
<dbReference type="GO" id="GO:0005789">
    <property type="term" value="C:endoplasmic reticulum membrane"/>
    <property type="evidence" value="ECO:0007669"/>
    <property type="project" value="UniProtKB-SubCell"/>
</dbReference>
<evidence type="ECO:0000259" key="12">
    <source>
        <dbReference type="Pfam" id="PF20520"/>
    </source>
</evidence>
<dbReference type="InterPro" id="IPR046756">
    <property type="entry name" value="VAS1/VOA1_TM"/>
</dbReference>
<keyword evidence="8 10" id="KW-0472">Membrane</keyword>
<proteinExistence type="inferred from homology"/>
<evidence type="ECO:0000256" key="7">
    <source>
        <dbReference type="ARBA" id="ARBA00022989"/>
    </source>
</evidence>
<evidence type="ECO:0000256" key="9">
    <source>
        <dbReference type="ARBA" id="ARBA00023316"/>
    </source>
</evidence>
<evidence type="ECO:0000256" key="5">
    <source>
        <dbReference type="ARBA" id="ARBA00022729"/>
    </source>
</evidence>
<evidence type="ECO:0000313" key="13">
    <source>
        <dbReference type="EMBL" id="KAE9392803.1"/>
    </source>
</evidence>
<keyword evidence="6" id="KW-0256">Endoplasmic reticulum</keyword>
<dbReference type="GO" id="GO:0009272">
    <property type="term" value="P:fungal-type cell wall biogenesis"/>
    <property type="evidence" value="ECO:0007669"/>
    <property type="project" value="TreeGrafter"/>
</dbReference>
<accession>A0A6A4H508</accession>
<dbReference type="InterPro" id="IPR037654">
    <property type="entry name" value="Big1"/>
</dbReference>
<keyword evidence="4 10" id="KW-0812">Transmembrane</keyword>
<dbReference type="GO" id="GO:0006078">
    <property type="term" value="P:(1-&gt;6)-beta-D-glucan biosynthetic process"/>
    <property type="evidence" value="ECO:0007669"/>
    <property type="project" value="TreeGrafter"/>
</dbReference>
<evidence type="ECO:0000256" key="6">
    <source>
        <dbReference type="ARBA" id="ARBA00022824"/>
    </source>
</evidence>
<keyword evidence="14" id="KW-1185">Reference proteome</keyword>
<reference evidence="13" key="1">
    <citation type="journal article" date="2019" name="Environ. Microbiol.">
        <title>Fungal ecological strategies reflected in gene transcription - a case study of two litter decomposers.</title>
        <authorList>
            <person name="Barbi F."/>
            <person name="Kohler A."/>
            <person name="Barry K."/>
            <person name="Baskaran P."/>
            <person name="Daum C."/>
            <person name="Fauchery L."/>
            <person name="Ihrmark K."/>
            <person name="Kuo A."/>
            <person name="LaButti K."/>
            <person name="Lipzen A."/>
            <person name="Morin E."/>
            <person name="Grigoriev I.V."/>
            <person name="Henrissat B."/>
            <person name="Lindahl B."/>
            <person name="Martin F."/>
        </authorList>
    </citation>
    <scope>NUCLEOTIDE SEQUENCE</scope>
    <source>
        <strain evidence="13">JB14</strain>
    </source>
</reference>
<evidence type="ECO:0000256" key="8">
    <source>
        <dbReference type="ARBA" id="ARBA00023136"/>
    </source>
</evidence>
<organism evidence="13 14">
    <name type="scientific">Gymnopus androsaceus JB14</name>
    <dbReference type="NCBI Taxonomy" id="1447944"/>
    <lineage>
        <taxon>Eukaryota</taxon>
        <taxon>Fungi</taxon>
        <taxon>Dikarya</taxon>
        <taxon>Basidiomycota</taxon>
        <taxon>Agaricomycotina</taxon>
        <taxon>Agaricomycetes</taxon>
        <taxon>Agaricomycetidae</taxon>
        <taxon>Agaricales</taxon>
        <taxon>Marasmiineae</taxon>
        <taxon>Omphalotaceae</taxon>
        <taxon>Gymnopus</taxon>
    </lineage>
</organism>
<keyword evidence="9" id="KW-0961">Cell wall biogenesis/degradation</keyword>
<dbReference type="PANTHER" id="PTHR28285:SF1">
    <property type="entry name" value="PROTEIN BIG1"/>
    <property type="match status" value="1"/>
</dbReference>
<comment type="subcellular location">
    <subcellularLocation>
        <location evidence="1">Endoplasmic reticulum membrane</location>
        <topology evidence="1">Single-pass type I membrane protein</topology>
    </subcellularLocation>
</comment>
<keyword evidence="5 11" id="KW-0732">Signal</keyword>
<evidence type="ECO:0000256" key="10">
    <source>
        <dbReference type="SAM" id="Phobius"/>
    </source>
</evidence>